<evidence type="ECO:0000259" key="3">
    <source>
        <dbReference type="Pfam" id="PF13400"/>
    </source>
</evidence>
<feature type="compositionally biased region" description="Basic residues" evidence="1">
    <location>
        <begin position="10"/>
        <end position="20"/>
    </location>
</feature>
<name>A0ABU1UCV6_9MICC</name>
<feature type="domain" description="Putative Flp pilus-assembly TadG-like N-terminal" evidence="3">
    <location>
        <begin position="31"/>
        <end position="77"/>
    </location>
</feature>
<protein>
    <submittedName>
        <fullName evidence="4">Membrane protein</fullName>
    </submittedName>
</protein>
<sequence length="169" mass="17666">MSLPATPRPALRRQQPRPAHHPCGDHRRDAGQLMVLIIGFVLLALLLTTVVIAASSVYIEHKKLLSLADGASVAAADSFTLGQLETVGGNPTAILTGARVRSTADDFLDRSSASTRFSGLAVGPRTGSPDGSTAVVVLSAAVHPPIVNFLVPDGIRIEATSTARSRLTR</sequence>
<dbReference type="InterPro" id="IPR028087">
    <property type="entry name" value="Tad_N"/>
</dbReference>
<dbReference type="Pfam" id="PF13400">
    <property type="entry name" value="Tad"/>
    <property type="match status" value="1"/>
</dbReference>
<feature type="region of interest" description="Disordered" evidence="1">
    <location>
        <begin position="1"/>
        <end position="25"/>
    </location>
</feature>
<keyword evidence="2" id="KW-0812">Transmembrane</keyword>
<reference evidence="4 5" key="1">
    <citation type="submission" date="2023-07" db="EMBL/GenBank/DDBJ databases">
        <title>Sorghum-associated microbial communities from plants grown in Nebraska, USA.</title>
        <authorList>
            <person name="Schachtman D."/>
        </authorList>
    </citation>
    <scope>NUCLEOTIDE SEQUENCE [LARGE SCALE GENOMIC DNA]</scope>
    <source>
        <strain evidence="4 5">BE167</strain>
    </source>
</reference>
<accession>A0ABU1UCV6</accession>
<comment type="caution">
    <text evidence="4">The sequence shown here is derived from an EMBL/GenBank/DDBJ whole genome shotgun (WGS) entry which is preliminary data.</text>
</comment>
<feature type="transmembrane region" description="Helical" evidence="2">
    <location>
        <begin position="34"/>
        <end position="59"/>
    </location>
</feature>
<gene>
    <name evidence="4" type="ORF">J2X01_002328</name>
</gene>
<dbReference type="Proteomes" id="UP001252243">
    <property type="component" value="Unassembled WGS sequence"/>
</dbReference>
<evidence type="ECO:0000256" key="2">
    <source>
        <dbReference type="SAM" id="Phobius"/>
    </source>
</evidence>
<organism evidence="4 5">
    <name type="scientific">Arthrobacter ginsengisoli</name>
    <dbReference type="NCBI Taxonomy" id="1356565"/>
    <lineage>
        <taxon>Bacteria</taxon>
        <taxon>Bacillati</taxon>
        <taxon>Actinomycetota</taxon>
        <taxon>Actinomycetes</taxon>
        <taxon>Micrococcales</taxon>
        <taxon>Micrococcaceae</taxon>
        <taxon>Arthrobacter</taxon>
    </lineage>
</organism>
<keyword evidence="2" id="KW-0472">Membrane</keyword>
<evidence type="ECO:0000313" key="4">
    <source>
        <dbReference type="EMBL" id="MDR7083038.1"/>
    </source>
</evidence>
<evidence type="ECO:0000313" key="5">
    <source>
        <dbReference type="Proteomes" id="UP001252243"/>
    </source>
</evidence>
<keyword evidence="2" id="KW-1133">Transmembrane helix</keyword>
<dbReference type="EMBL" id="JAVDVQ010000008">
    <property type="protein sequence ID" value="MDR7083038.1"/>
    <property type="molecule type" value="Genomic_DNA"/>
</dbReference>
<evidence type="ECO:0000256" key="1">
    <source>
        <dbReference type="SAM" id="MobiDB-lite"/>
    </source>
</evidence>
<proteinExistence type="predicted"/>
<keyword evidence="5" id="KW-1185">Reference proteome</keyword>